<dbReference type="CDD" id="cd00212">
    <property type="entry name" value="PTS_IIB_glc"/>
    <property type="match status" value="1"/>
</dbReference>
<feature type="domain" description="PTS EIIC type-1" evidence="15">
    <location>
        <begin position="105"/>
        <end position="457"/>
    </location>
</feature>
<evidence type="ECO:0000256" key="11">
    <source>
        <dbReference type="PROSITE-ProRule" id="PRU00421"/>
    </source>
</evidence>
<keyword evidence="6" id="KW-0598">Phosphotransferase system</keyword>
<dbReference type="PROSITE" id="PS00371">
    <property type="entry name" value="PTS_EIIA_TYPE_1_HIS"/>
    <property type="match status" value="1"/>
</dbReference>
<feature type="transmembrane region" description="Helical" evidence="12">
    <location>
        <begin position="103"/>
        <end position="124"/>
    </location>
</feature>
<dbReference type="Gene3D" id="2.70.70.10">
    <property type="entry name" value="Glucose Permease (Domain IIA)"/>
    <property type="match status" value="1"/>
</dbReference>
<dbReference type="RefSeq" id="WP_317052098.1">
    <property type="nucleotide sequence ID" value="NZ_CP140878.1"/>
</dbReference>
<dbReference type="GO" id="GO:0008982">
    <property type="term" value="F:protein-N(PI)-phosphohistidine-sugar phosphotransferase activity"/>
    <property type="evidence" value="ECO:0007669"/>
    <property type="project" value="InterPro"/>
</dbReference>
<dbReference type="GO" id="GO:0015771">
    <property type="term" value="P:trehalose transport"/>
    <property type="evidence" value="ECO:0007669"/>
    <property type="project" value="TreeGrafter"/>
</dbReference>
<dbReference type="InterPro" id="IPR018113">
    <property type="entry name" value="PTrfase_EIIB_Cys"/>
</dbReference>
<keyword evidence="4" id="KW-0762">Sugar transport</keyword>
<dbReference type="GO" id="GO:0005886">
    <property type="term" value="C:plasma membrane"/>
    <property type="evidence" value="ECO:0007669"/>
    <property type="project" value="UniProtKB-SubCell"/>
</dbReference>
<feature type="transmembrane region" description="Helical" evidence="12">
    <location>
        <begin position="380"/>
        <end position="405"/>
    </location>
</feature>
<evidence type="ECO:0000259" key="15">
    <source>
        <dbReference type="PROSITE" id="PS51103"/>
    </source>
</evidence>
<evidence type="ECO:0000256" key="3">
    <source>
        <dbReference type="ARBA" id="ARBA00022475"/>
    </source>
</evidence>
<protein>
    <submittedName>
        <fullName evidence="16">Beta-glucoside-specific PTS transporter subunit IIABC</fullName>
        <ecNumber evidence="16">2.7.1.-</ecNumber>
    </submittedName>
</protein>
<feature type="transmembrane region" description="Helical" evidence="12">
    <location>
        <begin position="174"/>
        <end position="192"/>
    </location>
</feature>
<dbReference type="Pfam" id="PF00367">
    <property type="entry name" value="PTS_EIIB"/>
    <property type="match status" value="1"/>
</dbReference>
<dbReference type="SUPFAM" id="SSF51261">
    <property type="entry name" value="Duplicated hybrid motif"/>
    <property type="match status" value="1"/>
</dbReference>
<evidence type="ECO:0000256" key="2">
    <source>
        <dbReference type="ARBA" id="ARBA00022448"/>
    </source>
</evidence>
<feature type="domain" description="PTS EIIB type-1" evidence="14">
    <location>
        <begin position="4"/>
        <end position="86"/>
    </location>
</feature>
<feature type="transmembrane region" description="Helical" evidence="12">
    <location>
        <begin position="322"/>
        <end position="342"/>
    </location>
</feature>
<dbReference type="InterPro" id="IPR036878">
    <property type="entry name" value="Glu_permease_IIB"/>
</dbReference>
<dbReference type="SUPFAM" id="SSF55604">
    <property type="entry name" value="Glucose permease domain IIB"/>
    <property type="match status" value="1"/>
</dbReference>
<feature type="transmembrane region" description="Helical" evidence="12">
    <location>
        <begin position="144"/>
        <end position="162"/>
    </location>
</feature>
<keyword evidence="3" id="KW-1003">Cell membrane</keyword>
<dbReference type="GO" id="GO:0090589">
    <property type="term" value="F:protein-phosphocysteine-trehalose phosphotransferase system transporter activity"/>
    <property type="evidence" value="ECO:0007669"/>
    <property type="project" value="TreeGrafter"/>
</dbReference>
<dbReference type="Pfam" id="PF00358">
    <property type="entry name" value="PTS_EIIA_1"/>
    <property type="match status" value="1"/>
</dbReference>
<gene>
    <name evidence="16" type="ORF">R0H03_04350</name>
</gene>
<dbReference type="EMBL" id="JAWJAX010000004">
    <property type="protein sequence ID" value="MDV2911098.1"/>
    <property type="molecule type" value="Genomic_DNA"/>
</dbReference>
<dbReference type="Gene3D" id="3.30.1360.60">
    <property type="entry name" value="Glucose permease domain IIB"/>
    <property type="match status" value="1"/>
</dbReference>
<dbReference type="Pfam" id="PF02378">
    <property type="entry name" value="PTS_EIIC"/>
    <property type="match status" value="1"/>
</dbReference>
<evidence type="ECO:0000256" key="6">
    <source>
        <dbReference type="ARBA" id="ARBA00022683"/>
    </source>
</evidence>
<evidence type="ECO:0000313" key="17">
    <source>
        <dbReference type="Proteomes" id="UP001280415"/>
    </source>
</evidence>
<evidence type="ECO:0000256" key="10">
    <source>
        <dbReference type="ARBA" id="ARBA00023136"/>
    </source>
</evidence>
<dbReference type="NCBIfam" id="TIGR00830">
    <property type="entry name" value="PTBA"/>
    <property type="match status" value="1"/>
</dbReference>
<evidence type="ECO:0000256" key="8">
    <source>
        <dbReference type="ARBA" id="ARBA00022777"/>
    </source>
</evidence>
<keyword evidence="9 12" id="KW-1133">Transmembrane helix</keyword>
<proteinExistence type="predicted"/>
<evidence type="ECO:0000259" key="14">
    <source>
        <dbReference type="PROSITE" id="PS51098"/>
    </source>
</evidence>
<feature type="transmembrane region" description="Helical" evidence="12">
    <location>
        <begin position="284"/>
        <end position="310"/>
    </location>
</feature>
<feature type="transmembrane region" description="Helical" evidence="12">
    <location>
        <begin position="354"/>
        <end position="373"/>
    </location>
</feature>
<evidence type="ECO:0000313" key="16">
    <source>
        <dbReference type="EMBL" id="MDV2911098.1"/>
    </source>
</evidence>
<feature type="transmembrane region" description="Helical" evidence="12">
    <location>
        <begin position="246"/>
        <end position="278"/>
    </location>
</feature>
<dbReference type="EC" id="2.7.1.-" evidence="16"/>
<evidence type="ECO:0000259" key="13">
    <source>
        <dbReference type="PROSITE" id="PS51093"/>
    </source>
</evidence>
<dbReference type="InterPro" id="IPR011297">
    <property type="entry name" value="PTS_IIABC_b_glu"/>
</dbReference>
<dbReference type="InterPro" id="IPR003352">
    <property type="entry name" value="PTS_EIIC"/>
</dbReference>
<dbReference type="InterPro" id="IPR001127">
    <property type="entry name" value="PTS_EIIA_1_perm"/>
</dbReference>
<dbReference type="Proteomes" id="UP001280415">
    <property type="component" value="Unassembled WGS sequence"/>
</dbReference>
<evidence type="ECO:0000256" key="9">
    <source>
        <dbReference type="ARBA" id="ARBA00022989"/>
    </source>
</evidence>
<dbReference type="PANTHER" id="PTHR30175:SF1">
    <property type="entry name" value="PTS SYSTEM ARBUTIN-, CELLOBIOSE-, AND SALICIN-SPECIFIC EIIBC COMPONENT-RELATED"/>
    <property type="match status" value="1"/>
</dbReference>
<dbReference type="PROSITE" id="PS51093">
    <property type="entry name" value="PTS_EIIA_TYPE_1"/>
    <property type="match status" value="1"/>
</dbReference>
<keyword evidence="7 12" id="KW-0812">Transmembrane</keyword>
<name>A0AAW8YMH3_PEDAC</name>
<dbReference type="InterPro" id="IPR001996">
    <property type="entry name" value="PTS_IIB_1"/>
</dbReference>
<comment type="subcellular location">
    <subcellularLocation>
        <location evidence="1">Cell membrane</location>
        <topology evidence="1">Multi-pass membrane protein</topology>
    </subcellularLocation>
</comment>
<keyword evidence="10 12" id="KW-0472">Membrane</keyword>
<comment type="caution">
    <text evidence="16">The sequence shown here is derived from an EMBL/GenBank/DDBJ whole genome shotgun (WGS) entry which is preliminary data.</text>
</comment>
<organism evidence="16 17">
    <name type="scientific">Pediococcus acidilactici</name>
    <dbReference type="NCBI Taxonomy" id="1254"/>
    <lineage>
        <taxon>Bacteria</taxon>
        <taxon>Bacillati</taxon>
        <taxon>Bacillota</taxon>
        <taxon>Bacilli</taxon>
        <taxon>Lactobacillales</taxon>
        <taxon>Lactobacillaceae</taxon>
        <taxon>Pediococcus</taxon>
        <taxon>Pediococcus acidilactici group</taxon>
    </lineage>
</organism>
<feature type="transmembrane region" description="Helical" evidence="12">
    <location>
        <begin position="198"/>
        <end position="225"/>
    </location>
</feature>
<evidence type="ECO:0000256" key="12">
    <source>
        <dbReference type="SAM" id="Phobius"/>
    </source>
</evidence>
<dbReference type="InterPro" id="IPR050558">
    <property type="entry name" value="PTS_Sugar-Specific_Components"/>
</dbReference>
<dbReference type="PROSITE" id="PS51098">
    <property type="entry name" value="PTS_EIIB_TYPE_1"/>
    <property type="match status" value="1"/>
</dbReference>
<dbReference type="FunFam" id="2.70.70.10:FF:000001">
    <property type="entry name" value="PTS system glucose-specific IIA component"/>
    <property type="match status" value="1"/>
</dbReference>
<dbReference type="PANTHER" id="PTHR30175">
    <property type="entry name" value="PHOSPHOTRANSFERASE SYSTEM TRANSPORT PROTEIN"/>
    <property type="match status" value="1"/>
</dbReference>
<evidence type="ECO:0000256" key="7">
    <source>
        <dbReference type="ARBA" id="ARBA00022692"/>
    </source>
</evidence>
<dbReference type="InterPro" id="IPR013013">
    <property type="entry name" value="PTS_EIIC_1"/>
</dbReference>
<dbReference type="InterPro" id="IPR011055">
    <property type="entry name" value="Dup_hybrid_motif"/>
</dbReference>
<accession>A0AAW8YMH3</accession>
<dbReference type="PROSITE" id="PS51103">
    <property type="entry name" value="PTS_EIIC_TYPE_1"/>
    <property type="match status" value="1"/>
</dbReference>
<feature type="domain" description="PTS EIIA type-1" evidence="13">
    <location>
        <begin position="481"/>
        <end position="585"/>
    </location>
</feature>
<feature type="active site" description="Phosphocysteine intermediate; for EIIB activity" evidence="11">
    <location>
        <position position="26"/>
    </location>
</feature>
<sequence>MDYSVLGSNILKNIGGENNVQDLIHCATRLRFTLKNHSLANKEEVEELDGVITVVESGGQFQVVIGNNVGYVFDAIMAMTGLGTATQSNTEENQDKGNLFDRFVDMISGIFSPILGLLAGSGVLKGLLALGVSLGMNAKDGTYIILNAAADSMFYFLPIILAVSAARKFKANQYIAIALAGSLVYPAIVTAYTEGTKLTFLGIPVILSQYSSTVIPAILAIWVMSKLQHFFEAKFHESVRNLLTPFLCLVIMVPLTLLVVGPVSTYASGLLASCYLWIYNVSPLISGAVMGAGWQIFVIFGLHWGFVPVMLNNISAFHRDTLGAMVGPAVAAQTGAALGVFFKTHKTKMKGLSLSAFISGLFGITEPAVYGVNLKLKRPFIIGIISGGIGGAIAGASGAAALAVATRSILTIPVYMGHGFLGYVVGYFGAMLLALTLTLIFGVEEQDSDKENISEETTLIKKDTLLSPVSGQVKPLSTVNDPTFSSGAMGAGFSVDPSEDAIYAPADAEVTMLFPTKHAIGLRTDSGAEILIHIGIDTVKLNGEGFAALVKTGDHVKRGEKLIEFDRKKIRDQGFDSTVVVVVTNTDSYLDILNQHENEDVETGKEVLSLMI</sequence>
<dbReference type="AlphaFoldDB" id="A0AAW8YMH3"/>
<dbReference type="GO" id="GO:0016301">
    <property type="term" value="F:kinase activity"/>
    <property type="evidence" value="ECO:0007669"/>
    <property type="project" value="UniProtKB-KW"/>
</dbReference>
<dbReference type="PROSITE" id="PS01035">
    <property type="entry name" value="PTS_EIIB_TYPE_1_CYS"/>
    <property type="match status" value="1"/>
</dbReference>
<reference evidence="16" key="2">
    <citation type="submission" date="2023-10" db="EMBL/GenBank/DDBJ databases">
        <authorList>
            <person name="Khurajog B."/>
        </authorList>
    </citation>
    <scope>NUCLEOTIDE SEQUENCE</scope>
    <source>
        <strain evidence="16">BF14</strain>
    </source>
</reference>
<evidence type="ECO:0000256" key="1">
    <source>
        <dbReference type="ARBA" id="ARBA00004651"/>
    </source>
</evidence>
<feature type="transmembrane region" description="Helical" evidence="12">
    <location>
        <begin position="420"/>
        <end position="443"/>
    </location>
</feature>
<reference evidence="16" key="1">
    <citation type="journal article" date="2023" name="PeerJ">
        <title>Selection and evaluation of lactic acid bacteria from chicken feces in Thailand as potential probiotics.</title>
        <authorList>
            <person name="Khurajog B."/>
            <person name="Disastra Y."/>
            <person name="Lawwyne L.D."/>
            <person name="Sirichokchatchawan W."/>
            <person name="Niyomtham W."/>
            <person name="Yindee J."/>
            <person name="Hampson D.J."/>
            <person name="Prapasarakul N."/>
        </authorList>
    </citation>
    <scope>NUCLEOTIDE SEQUENCE</scope>
    <source>
        <strain evidence="16">BF14</strain>
    </source>
</reference>
<keyword evidence="5 16" id="KW-0808">Transferase</keyword>
<keyword evidence="2" id="KW-0813">Transport</keyword>
<dbReference type="GO" id="GO:0009401">
    <property type="term" value="P:phosphoenolpyruvate-dependent sugar phosphotransferase system"/>
    <property type="evidence" value="ECO:0007669"/>
    <property type="project" value="UniProtKB-KW"/>
</dbReference>
<dbReference type="NCBIfam" id="TIGR01995">
    <property type="entry name" value="PTS-II-ABC-beta"/>
    <property type="match status" value="1"/>
</dbReference>
<evidence type="ECO:0000256" key="5">
    <source>
        <dbReference type="ARBA" id="ARBA00022679"/>
    </source>
</evidence>
<evidence type="ECO:0000256" key="4">
    <source>
        <dbReference type="ARBA" id="ARBA00022597"/>
    </source>
</evidence>
<keyword evidence="8" id="KW-0418">Kinase</keyword>